<reference evidence="6" key="1">
    <citation type="journal article" date="2021" name="PeerJ">
        <title>Extensive microbial diversity within the chicken gut microbiome revealed by metagenomics and culture.</title>
        <authorList>
            <person name="Gilroy R."/>
            <person name="Ravi A."/>
            <person name="Getino M."/>
            <person name="Pursley I."/>
            <person name="Horton D.L."/>
            <person name="Alikhan N.F."/>
            <person name="Baker D."/>
            <person name="Gharbi K."/>
            <person name="Hall N."/>
            <person name="Watson M."/>
            <person name="Adriaenssens E.M."/>
            <person name="Foster-Nyarko E."/>
            <person name="Jarju S."/>
            <person name="Secka A."/>
            <person name="Antonio M."/>
            <person name="Oren A."/>
            <person name="Chaudhuri R.R."/>
            <person name="La Ragione R."/>
            <person name="Hildebrand F."/>
            <person name="Pallen M.J."/>
        </authorList>
    </citation>
    <scope>NUCLEOTIDE SEQUENCE</scope>
    <source>
        <strain evidence="6">ChiBcec18-1249</strain>
    </source>
</reference>
<name>A0A9D2LKD9_9FIRM</name>
<dbReference type="GO" id="GO:0002161">
    <property type="term" value="F:aminoacyl-tRNA deacylase activity"/>
    <property type="evidence" value="ECO:0007669"/>
    <property type="project" value="InterPro"/>
</dbReference>
<proteinExistence type="inferred from homology"/>
<dbReference type="Proteomes" id="UP000823824">
    <property type="component" value="Unassembled WGS sequence"/>
</dbReference>
<dbReference type="NCBIfam" id="TIGR00011">
    <property type="entry name" value="YbaK_EbsC"/>
    <property type="match status" value="1"/>
</dbReference>
<dbReference type="Pfam" id="PF04073">
    <property type="entry name" value="tRNA_edit"/>
    <property type="match status" value="1"/>
</dbReference>
<comment type="similarity">
    <text evidence="1 4">Belongs to the prolyl-tRNA editing family. YbaK/EbsC subfamily.</text>
</comment>
<protein>
    <recommendedName>
        <fullName evidence="4">Cys-tRNA(Pro)/Cys-tRNA(Cys) deacylase</fullName>
        <ecNumber evidence="4">4.2.-.-</ecNumber>
    </recommendedName>
</protein>
<evidence type="ECO:0000256" key="3">
    <source>
        <dbReference type="ARBA" id="ARBA00023239"/>
    </source>
</evidence>
<organism evidence="6 7">
    <name type="scientific">Candidatus Oscillibacter excrementigallinarum</name>
    <dbReference type="NCBI Taxonomy" id="2838716"/>
    <lineage>
        <taxon>Bacteria</taxon>
        <taxon>Bacillati</taxon>
        <taxon>Bacillota</taxon>
        <taxon>Clostridia</taxon>
        <taxon>Eubacteriales</taxon>
        <taxon>Oscillospiraceae</taxon>
        <taxon>Oscillibacter</taxon>
    </lineage>
</organism>
<dbReference type="InterPro" id="IPR036754">
    <property type="entry name" value="YbaK/aa-tRNA-synt-asso_dom_sf"/>
</dbReference>
<dbReference type="GO" id="GO:0016829">
    <property type="term" value="F:lyase activity"/>
    <property type="evidence" value="ECO:0007669"/>
    <property type="project" value="UniProtKB-KW"/>
</dbReference>
<dbReference type="EMBL" id="DWZJ01000073">
    <property type="protein sequence ID" value="HJB13750.1"/>
    <property type="molecule type" value="Genomic_DNA"/>
</dbReference>
<dbReference type="PANTHER" id="PTHR30411">
    <property type="entry name" value="CYTOPLASMIC PROTEIN"/>
    <property type="match status" value="1"/>
</dbReference>
<evidence type="ECO:0000256" key="4">
    <source>
        <dbReference type="PIRNR" id="PIRNR006181"/>
    </source>
</evidence>
<dbReference type="SUPFAM" id="SSF55826">
    <property type="entry name" value="YbaK/ProRS associated domain"/>
    <property type="match status" value="1"/>
</dbReference>
<evidence type="ECO:0000313" key="7">
    <source>
        <dbReference type="Proteomes" id="UP000823824"/>
    </source>
</evidence>
<keyword evidence="3 4" id="KW-0456">Lyase</keyword>
<gene>
    <name evidence="6" type="primary">ybaK</name>
    <name evidence="6" type="ORF">H9787_08560</name>
</gene>
<dbReference type="InterPro" id="IPR007214">
    <property type="entry name" value="YbaK/aa-tRNA-synth-assoc-dom"/>
</dbReference>
<keyword evidence="2 4" id="KW-0648">Protein biosynthesis</keyword>
<dbReference type="PANTHER" id="PTHR30411:SF0">
    <property type="entry name" value="CYS-TRNA(PRO)_CYS-TRNA(CYS) DEACYLASE YBAK"/>
    <property type="match status" value="1"/>
</dbReference>
<accession>A0A9D2LKD9</accession>
<reference evidence="6" key="2">
    <citation type="submission" date="2021-04" db="EMBL/GenBank/DDBJ databases">
        <authorList>
            <person name="Gilroy R."/>
        </authorList>
    </citation>
    <scope>NUCLEOTIDE SEQUENCE</scope>
    <source>
        <strain evidence="6">ChiBcec18-1249</strain>
    </source>
</reference>
<evidence type="ECO:0000256" key="2">
    <source>
        <dbReference type="ARBA" id="ARBA00022917"/>
    </source>
</evidence>
<dbReference type="Gene3D" id="3.90.960.10">
    <property type="entry name" value="YbaK/aminoacyl-tRNA synthetase-associated domain"/>
    <property type="match status" value="1"/>
</dbReference>
<dbReference type="InterPro" id="IPR004369">
    <property type="entry name" value="Prolyl-tRNA_editing_YbaK/EbsC"/>
</dbReference>
<dbReference type="PIRSF" id="PIRSF006181">
    <property type="entry name" value="EbsC_YbaK"/>
    <property type="match status" value="1"/>
</dbReference>
<comment type="caution">
    <text evidence="6">The sequence shown here is derived from an EMBL/GenBank/DDBJ whole genome shotgun (WGS) entry which is preliminary data.</text>
</comment>
<dbReference type="EC" id="4.2.-.-" evidence="4"/>
<sequence length="168" mass="18344">MAKHKEEKTNVMRILDQKKIPYTARFYEDGQGPEGTREYGVHVAEALGQDPARGFKTLVARGASKGIYVFEVPVAENLDLKKAAKAVGEKSIELLHVAEINAVTGYIRGGCSPVGMKKQYPTVFHQTALDYDTIYISAGRIGAQVELAPQALLDLLRAQTADLIVEQG</sequence>
<evidence type="ECO:0000256" key="1">
    <source>
        <dbReference type="ARBA" id="ARBA00009798"/>
    </source>
</evidence>
<evidence type="ECO:0000259" key="5">
    <source>
        <dbReference type="Pfam" id="PF04073"/>
    </source>
</evidence>
<dbReference type="AlphaFoldDB" id="A0A9D2LKD9"/>
<dbReference type="CDD" id="cd00002">
    <property type="entry name" value="YbaK_deacylase"/>
    <property type="match status" value="1"/>
</dbReference>
<dbReference type="GO" id="GO:0006412">
    <property type="term" value="P:translation"/>
    <property type="evidence" value="ECO:0007669"/>
    <property type="project" value="UniProtKB-KW"/>
</dbReference>
<feature type="domain" description="YbaK/aminoacyl-tRNA synthetase-associated" evidence="5">
    <location>
        <begin position="42"/>
        <end position="155"/>
    </location>
</feature>
<evidence type="ECO:0000313" key="6">
    <source>
        <dbReference type="EMBL" id="HJB13750.1"/>
    </source>
</evidence>